<feature type="compositionally biased region" description="Low complexity" evidence="3">
    <location>
        <begin position="982"/>
        <end position="997"/>
    </location>
</feature>
<feature type="region of interest" description="Disordered" evidence="3">
    <location>
        <begin position="981"/>
        <end position="1003"/>
    </location>
</feature>
<dbReference type="SMART" id="SM00322">
    <property type="entry name" value="KH"/>
    <property type="match status" value="4"/>
</dbReference>
<evidence type="ECO:0000313" key="6">
    <source>
        <dbReference type="Proteomes" id="UP000054248"/>
    </source>
</evidence>
<feature type="compositionally biased region" description="Basic and acidic residues" evidence="3">
    <location>
        <begin position="1126"/>
        <end position="1145"/>
    </location>
</feature>
<dbReference type="STRING" id="1051891.A0A0C3M7K4"/>
<dbReference type="InterPro" id="IPR056553">
    <property type="entry name" value="KH_Mug60-KHD4"/>
</dbReference>
<feature type="domain" description="K Homology" evidence="4">
    <location>
        <begin position="249"/>
        <end position="334"/>
    </location>
</feature>
<feature type="domain" description="K Homology" evidence="4">
    <location>
        <begin position="669"/>
        <end position="779"/>
    </location>
</feature>
<dbReference type="SUPFAM" id="SSF54791">
    <property type="entry name" value="Eukaryotic type KH-domain (KH-domain type I)"/>
    <property type="match status" value="4"/>
</dbReference>
<name>A0A0C3M7K4_9AGAM</name>
<dbReference type="GO" id="GO:0005737">
    <property type="term" value="C:cytoplasm"/>
    <property type="evidence" value="ECO:0007669"/>
    <property type="project" value="TreeGrafter"/>
</dbReference>
<dbReference type="Proteomes" id="UP000054248">
    <property type="component" value="Unassembled WGS sequence"/>
</dbReference>
<sequence>MDVYTVTFVYPRPEQNSQIPGLYLVDGPNDGPSFETVHGLCMTAIAQFQVNVTFWQVQPPLQPGTALQDENASAAPKAFGFMITGAYASVLAARGFLLRECPVVTRTSIPIPRSEILDAPSPLAQPSLKPAVRRRLDEVASQTLAHIAVVNPSSNNSPSSAVLPGPALRHGHGGTSSTPFPVNPFPSSSFSAAPGSFPGSIPAHSTGGSVATTTALEPEPMCHIVVTGSSTAPSVAKVRLLVMLDELAGLHSEAIEIDYKLHPIIAGRKRGTIQSIQEETATNIYMPEQLKGMIGGASAIPPQPTGRKNENIIWITGEFFGVQRARDMLFQLAHTKGKSVFSRDCAILPRKLDWMLTERLEELKTIMSDNATYLEFPPLGSQTSVVSIYGDERVNIHRSIRAIMLLATHHLSAQFYLLPTHFNLLLPSTTINPTQIPPLLKHLALMTGGGSEIVFRDNCFEFYGGEQDVRRGVASVGEIGIVKTFHHEIRFQLELANEHRDFISGKKNGKINKIMQLTGCRIRFETLTSSPPIPSSGSSMLSPSTSAGSNLSVHSARSGPPSPTKPGTYGQTHPQPAFITSPGTSTGGFGPPIQTSPSISIQQATPNPNSPTTPTSTYPNSQPSPQGMSPPSALPTSSAINSVTNFLITLSGSTLAESLQGLNMLLEELPAEISFHVPESYHKRIIGVGGRTIQRIMKKYGVFVKFFNGNAGAVPPRPGEDLDDGVTAKSPGGPNAADDSEGVSALALGDAEDNVVARTPAKNAINLDNLKSAVLEMVNPKDKDYTYETVSIPRRYHRILQGEKGIFIKDIESKTGSKVRFPDKETASDVVTIYGPESQVHIATARLQDHVPFEADMSIPNHPDLASIVMSQDFVAFSERIKRDYQIVIIPRLPSGSTTVNTSSRDALRRGGSNGTSVMSHKSQSTSSISSISTDDTPVATFKFRCQRSNSDLLATARDALESFLASKGIMIGAPSIPPAGVSPSSTYSLSGSLGNGHTASSSSVGMGLGNGLSDFKHRRADSFADAFPHFNSKLLSTASSDSHRTLLSRRIRMATSSPDVKALFNSHSHSHSPSQVYKLPEHDEQDDAGFQAPSQEGNEYYRPPPRIRHAPSISFLPGFREHSDEAFKRGSDGRLQEKLKDQNKQRSLTNRAQSLDLTSLSRPERLSAVRVPSPVDSTNPSSPTSASASTPSFPSVNGPAASSHNGHPHATHYTHQNHYSFPNATYSLPSYGHQHHLSYSRPRTQVSLSSSSSSLSLSSAIEQPVAETDHDADASVMDDVSRVISQIRLDSLH</sequence>
<feature type="compositionally biased region" description="Polar residues" evidence="3">
    <location>
        <begin position="915"/>
        <end position="924"/>
    </location>
</feature>
<dbReference type="InterPro" id="IPR036612">
    <property type="entry name" value="KH_dom_type_1_sf"/>
</dbReference>
<dbReference type="PROSITE" id="PS50084">
    <property type="entry name" value="KH_TYPE_1"/>
    <property type="match status" value="3"/>
</dbReference>
<feature type="region of interest" description="Disordered" evidence="3">
    <location>
        <begin position="899"/>
        <end position="932"/>
    </location>
</feature>
<protein>
    <recommendedName>
        <fullName evidence="4">K Homology domain-containing protein</fullName>
    </recommendedName>
</protein>
<feature type="compositionally biased region" description="Low complexity" evidence="3">
    <location>
        <begin position="1178"/>
        <end position="1196"/>
    </location>
</feature>
<evidence type="ECO:0000256" key="1">
    <source>
        <dbReference type="ARBA" id="ARBA00022737"/>
    </source>
</evidence>
<evidence type="ECO:0000256" key="3">
    <source>
        <dbReference type="SAM" id="MobiDB-lite"/>
    </source>
</evidence>
<reference evidence="6" key="2">
    <citation type="submission" date="2015-01" db="EMBL/GenBank/DDBJ databases">
        <title>Evolutionary Origins and Diversification of the Mycorrhizal Mutualists.</title>
        <authorList>
            <consortium name="DOE Joint Genome Institute"/>
            <consortium name="Mycorrhizal Genomics Consortium"/>
            <person name="Kohler A."/>
            <person name="Kuo A."/>
            <person name="Nagy L.G."/>
            <person name="Floudas D."/>
            <person name="Copeland A."/>
            <person name="Barry K.W."/>
            <person name="Cichocki N."/>
            <person name="Veneault-Fourrey C."/>
            <person name="LaButti K."/>
            <person name="Lindquist E.A."/>
            <person name="Lipzen A."/>
            <person name="Lundell T."/>
            <person name="Morin E."/>
            <person name="Murat C."/>
            <person name="Riley R."/>
            <person name="Ohm R."/>
            <person name="Sun H."/>
            <person name="Tunlid A."/>
            <person name="Henrissat B."/>
            <person name="Grigoriev I.V."/>
            <person name="Hibbett D.S."/>
            <person name="Martin F."/>
        </authorList>
    </citation>
    <scope>NUCLEOTIDE SEQUENCE [LARGE SCALE GENOMIC DNA]</scope>
    <source>
        <strain evidence="6">MUT 4182</strain>
    </source>
</reference>
<reference evidence="5 6" key="1">
    <citation type="submission" date="2014-04" db="EMBL/GenBank/DDBJ databases">
        <authorList>
            <consortium name="DOE Joint Genome Institute"/>
            <person name="Kuo A."/>
            <person name="Girlanda M."/>
            <person name="Perotto S."/>
            <person name="Kohler A."/>
            <person name="Nagy L.G."/>
            <person name="Floudas D."/>
            <person name="Copeland A."/>
            <person name="Barry K.W."/>
            <person name="Cichocki N."/>
            <person name="Veneault-Fourrey C."/>
            <person name="LaButti K."/>
            <person name="Lindquist E.A."/>
            <person name="Lipzen A."/>
            <person name="Lundell T."/>
            <person name="Morin E."/>
            <person name="Murat C."/>
            <person name="Sun H."/>
            <person name="Tunlid A."/>
            <person name="Henrissat B."/>
            <person name="Grigoriev I.V."/>
            <person name="Hibbett D.S."/>
            <person name="Martin F."/>
            <person name="Nordberg H.P."/>
            <person name="Cantor M.N."/>
            <person name="Hua S.X."/>
        </authorList>
    </citation>
    <scope>NUCLEOTIDE SEQUENCE [LARGE SCALE GENOMIC DNA]</scope>
    <source>
        <strain evidence="5 6">MUT 4182</strain>
    </source>
</reference>
<feature type="domain" description="K Homology" evidence="4">
    <location>
        <begin position="784"/>
        <end position="852"/>
    </location>
</feature>
<dbReference type="PANTHER" id="PTHR10627">
    <property type="entry name" value="SCP160"/>
    <property type="match status" value="1"/>
</dbReference>
<accession>A0A0C3M7K4</accession>
<evidence type="ECO:0000256" key="2">
    <source>
        <dbReference type="PROSITE-ProRule" id="PRU00117"/>
    </source>
</evidence>
<organism evidence="5 6">
    <name type="scientific">Tulasnella calospora MUT 4182</name>
    <dbReference type="NCBI Taxonomy" id="1051891"/>
    <lineage>
        <taxon>Eukaryota</taxon>
        <taxon>Fungi</taxon>
        <taxon>Dikarya</taxon>
        <taxon>Basidiomycota</taxon>
        <taxon>Agaricomycotina</taxon>
        <taxon>Agaricomycetes</taxon>
        <taxon>Cantharellales</taxon>
        <taxon>Tulasnellaceae</taxon>
        <taxon>Tulasnella</taxon>
    </lineage>
</organism>
<feature type="region of interest" description="Disordered" evidence="3">
    <location>
        <begin position="528"/>
        <end position="636"/>
    </location>
</feature>
<feature type="region of interest" description="Disordered" evidence="3">
    <location>
        <begin position="1085"/>
        <end position="1113"/>
    </location>
</feature>
<dbReference type="InterPro" id="IPR004087">
    <property type="entry name" value="KH_dom"/>
</dbReference>
<feature type="domain" description="K Homology" evidence="4">
    <location>
        <begin position="487"/>
        <end position="667"/>
    </location>
</feature>
<keyword evidence="1" id="KW-0677">Repeat</keyword>
<dbReference type="CDD" id="cd22453">
    <property type="entry name" value="KH-I_MUG60_like"/>
    <property type="match status" value="1"/>
</dbReference>
<dbReference type="Pfam" id="PF00013">
    <property type="entry name" value="KH_1"/>
    <property type="match status" value="3"/>
</dbReference>
<dbReference type="PANTHER" id="PTHR10627:SF76">
    <property type="entry name" value="KH DOMAIN-CONTAINING PROTEIN YLL032C"/>
    <property type="match status" value="1"/>
</dbReference>
<dbReference type="EMBL" id="KN822980">
    <property type="protein sequence ID" value="KIO29677.1"/>
    <property type="molecule type" value="Genomic_DNA"/>
</dbReference>
<feature type="compositionally biased region" description="Low complexity" evidence="3">
    <location>
        <begin position="535"/>
        <end position="549"/>
    </location>
</feature>
<feature type="compositionally biased region" description="Polar residues" evidence="3">
    <location>
        <begin position="1146"/>
        <end position="1162"/>
    </location>
</feature>
<dbReference type="InterPro" id="IPR004088">
    <property type="entry name" value="KH_dom_type_1"/>
</dbReference>
<keyword evidence="6" id="KW-1185">Reference proteome</keyword>
<dbReference type="HOGENOM" id="CLU_002477_0_0_1"/>
<feature type="compositionally biased region" description="Low complexity" evidence="3">
    <location>
        <begin position="602"/>
        <end position="631"/>
    </location>
</feature>
<proteinExistence type="predicted"/>
<keyword evidence="2" id="KW-0694">RNA-binding</keyword>
<feature type="region of interest" description="Disordered" evidence="3">
    <location>
        <begin position="154"/>
        <end position="182"/>
    </location>
</feature>
<feature type="region of interest" description="Disordered" evidence="3">
    <location>
        <begin position="1126"/>
        <end position="1218"/>
    </location>
</feature>
<dbReference type="Pfam" id="PF24563">
    <property type="entry name" value="KH_Mug60-KHD4"/>
    <property type="match status" value="1"/>
</dbReference>
<evidence type="ECO:0000259" key="4">
    <source>
        <dbReference type="SMART" id="SM00322"/>
    </source>
</evidence>
<gene>
    <name evidence="5" type="ORF">M407DRAFT_21262</name>
</gene>
<feature type="region of interest" description="Disordered" evidence="3">
    <location>
        <begin position="715"/>
        <end position="740"/>
    </location>
</feature>
<evidence type="ECO:0000313" key="5">
    <source>
        <dbReference type="EMBL" id="KIO29677.1"/>
    </source>
</evidence>
<dbReference type="OrthoDB" id="271862at2759"/>
<dbReference type="GO" id="GO:0003729">
    <property type="term" value="F:mRNA binding"/>
    <property type="evidence" value="ECO:0007669"/>
    <property type="project" value="TreeGrafter"/>
</dbReference>
<dbReference type="Gene3D" id="3.30.1370.10">
    <property type="entry name" value="K Homology domain, type 1"/>
    <property type="match status" value="3"/>
</dbReference>